<evidence type="ECO:0000256" key="1">
    <source>
        <dbReference type="ARBA" id="ARBA00004141"/>
    </source>
</evidence>
<evidence type="ECO:0000256" key="7">
    <source>
        <dbReference type="SAM" id="MobiDB-lite"/>
    </source>
</evidence>
<keyword evidence="4 8" id="KW-0812">Transmembrane</keyword>
<feature type="transmembrane region" description="Helical" evidence="8">
    <location>
        <begin position="384"/>
        <end position="403"/>
    </location>
</feature>
<organism evidence="9 10">
    <name type="scientific">Mytilus coruscus</name>
    <name type="common">Sea mussel</name>
    <dbReference type="NCBI Taxonomy" id="42192"/>
    <lineage>
        <taxon>Eukaryota</taxon>
        <taxon>Metazoa</taxon>
        <taxon>Spiralia</taxon>
        <taxon>Lophotrochozoa</taxon>
        <taxon>Mollusca</taxon>
        <taxon>Bivalvia</taxon>
        <taxon>Autobranchia</taxon>
        <taxon>Pteriomorphia</taxon>
        <taxon>Mytilida</taxon>
        <taxon>Mytiloidea</taxon>
        <taxon>Mytilidae</taxon>
        <taxon>Mytilinae</taxon>
        <taxon>Mytilus</taxon>
    </lineage>
</organism>
<feature type="transmembrane region" description="Helical" evidence="8">
    <location>
        <begin position="170"/>
        <end position="194"/>
    </location>
</feature>
<feature type="transmembrane region" description="Helical" evidence="8">
    <location>
        <begin position="344"/>
        <end position="364"/>
    </location>
</feature>
<evidence type="ECO:0000256" key="6">
    <source>
        <dbReference type="ARBA" id="ARBA00023136"/>
    </source>
</evidence>
<feature type="region of interest" description="Disordered" evidence="7">
    <location>
        <begin position="40"/>
        <end position="60"/>
    </location>
</feature>
<dbReference type="InterPro" id="IPR001898">
    <property type="entry name" value="SLC13A/DASS"/>
</dbReference>
<keyword evidence="10" id="KW-1185">Reference proteome</keyword>
<evidence type="ECO:0000256" key="8">
    <source>
        <dbReference type="SAM" id="Phobius"/>
    </source>
</evidence>
<dbReference type="Proteomes" id="UP000507470">
    <property type="component" value="Unassembled WGS sequence"/>
</dbReference>
<evidence type="ECO:0000256" key="5">
    <source>
        <dbReference type="ARBA" id="ARBA00022989"/>
    </source>
</evidence>
<feature type="transmembrane region" description="Helical" evidence="8">
    <location>
        <begin position="214"/>
        <end position="234"/>
    </location>
</feature>
<sequence length="439" mass="48160">MLPTWLLSMWISNTATTAMMIPIANAILVQLKEAKVPNKEIETEGKTSNYKAEHEDNVDEPESKEHLEICKMMSICIAHAANCGGLGSLTGTGPNVVFKGQSDIIFEKYGGESPVTFSSWFAFGLPISAIMLLLSWTWLQLYFLGRGCLQFCSGNAESRSRIKSLLRKEYASLGPIDFAQAAVIGHFVLLAFLWTTKDIGDGDGWHNIFPSKTVTNSTTAILLSCSLFIFPSRLRNFSEKGPIPPLLTWKIVEKKLPWGVVILLGGGFALAFVSQEYGLSKWLGTQFAVLKPLDPWIVNMILCIIVAAATEVTSNVAMCTLLMPILAELVSIHLYSLQLEVNPLYFMFPAAIATSFAFMLPVATPPNAVVFAYGYLKVIDMVKVGFIMNILGIVVLVIGTETWGEAVFGFHKQPDIFTHGLNNTDIVNNTCICNGSLLL</sequence>
<reference evidence="9 10" key="1">
    <citation type="submission" date="2020-06" db="EMBL/GenBank/DDBJ databases">
        <authorList>
            <person name="Li R."/>
            <person name="Bekaert M."/>
        </authorList>
    </citation>
    <scope>NUCLEOTIDE SEQUENCE [LARGE SCALE GENOMIC DNA]</scope>
    <source>
        <strain evidence="10">wild</strain>
    </source>
</reference>
<dbReference type="PROSITE" id="PS01271">
    <property type="entry name" value="NA_SULFATE"/>
    <property type="match status" value="1"/>
</dbReference>
<dbReference type="PANTHER" id="PTHR10283">
    <property type="entry name" value="SOLUTE CARRIER FAMILY 13 MEMBER"/>
    <property type="match status" value="1"/>
</dbReference>
<evidence type="ECO:0000256" key="3">
    <source>
        <dbReference type="ARBA" id="ARBA00022448"/>
    </source>
</evidence>
<dbReference type="Pfam" id="PF00939">
    <property type="entry name" value="Na_sulph_symp"/>
    <property type="match status" value="1"/>
</dbReference>
<dbReference type="AlphaFoldDB" id="A0A6J8AZD8"/>
<dbReference type="GO" id="GO:0015141">
    <property type="term" value="F:succinate transmembrane transporter activity"/>
    <property type="evidence" value="ECO:0007669"/>
    <property type="project" value="UniProtKB-ARBA"/>
</dbReference>
<evidence type="ECO:0000313" key="10">
    <source>
        <dbReference type="Proteomes" id="UP000507470"/>
    </source>
</evidence>
<evidence type="ECO:0000256" key="2">
    <source>
        <dbReference type="ARBA" id="ARBA00006772"/>
    </source>
</evidence>
<comment type="similarity">
    <text evidence="2">Belongs to the SLC13A/DASS transporter (TC 2.A.47) family. NADC subfamily.</text>
</comment>
<proteinExistence type="inferred from homology"/>
<dbReference type="InterPro" id="IPR031312">
    <property type="entry name" value="Na/sul_symport_CS"/>
</dbReference>
<keyword evidence="3" id="KW-0813">Transport</keyword>
<accession>A0A6J8AZD8</accession>
<dbReference type="GO" id="GO:0005886">
    <property type="term" value="C:plasma membrane"/>
    <property type="evidence" value="ECO:0007669"/>
    <property type="project" value="TreeGrafter"/>
</dbReference>
<gene>
    <name evidence="9" type="ORF">MCOR_13010</name>
</gene>
<dbReference type="EMBL" id="CACVKT020002176">
    <property type="protein sequence ID" value="CAC5376304.1"/>
    <property type="molecule type" value="Genomic_DNA"/>
</dbReference>
<protein>
    <submittedName>
        <fullName evidence="9">SLC13A2_3_5</fullName>
    </submittedName>
</protein>
<feature type="transmembrane region" description="Helical" evidence="8">
    <location>
        <begin position="296"/>
        <end position="323"/>
    </location>
</feature>
<evidence type="ECO:0000256" key="4">
    <source>
        <dbReference type="ARBA" id="ARBA00022692"/>
    </source>
</evidence>
<keyword evidence="6 8" id="KW-0472">Membrane</keyword>
<evidence type="ECO:0000313" key="9">
    <source>
        <dbReference type="EMBL" id="CAC5376304.1"/>
    </source>
</evidence>
<dbReference type="OrthoDB" id="6493944at2759"/>
<comment type="subcellular location">
    <subcellularLocation>
        <location evidence="1">Membrane</location>
        <topology evidence="1">Multi-pass membrane protein</topology>
    </subcellularLocation>
</comment>
<dbReference type="PANTHER" id="PTHR10283:SF82">
    <property type="entry name" value="SOLUTE CARRIER FAMILY 13 MEMBER 2"/>
    <property type="match status" value="1"/>
</dbReference>
<feature type="transmembrane region" description="Helical" evidence="8">
    <location>
        <begin position="117"/>
        <end position="139"/>
    </location>
</feature>
<feature type="transmembrane region" description="Helical" evidence="8">
    <location>
        <begin position="255"/>
        <end position="273"/>
    </location>
</feature>
<name>A0A6J8AZD8_MYTCO</name>
<keyword evidence="5 8" id="KW-1133">Transmembrane helix</keyword>